<gene>
    <name evidence="3" type="ORF">RIMI_LOCUS18261103</name>
</gene>
<evidence type="ECO:0000256" key="2">
    <source>
        <dbReference type="SAM" id="Phobius"/>
    </source>
</evidence>
<sequence length="133" mass="14119">MNLKRTTGVLLYYQNLMAAGVGVLVLGQLAKEQCNQKETFFKGSVGTNDSNSESPSGRSPLQGSTTRSAAPRPPVSRGRSQDDTDSSSSNRSSPPEVGRAHRLSLPDLTHPPSTTIPRMRHSSSAPPPPPPGQ</sequence>
<name>A0ABN9M9I7_9NEOB</name>
<organism evidence="3 4">
    <name type="scientific">Ranitomeya imitator</name>
    <name type="common">mimic poison frog</name>
    <dbReference type="NCBI Taxonomy" id="111125"/>
    <lineage>
        <taxon>Eukaryota</taxon>
        <taxon>Metazoa</taxon>
        <taxon>Chordata</taxon>
        <taxon>Craniata</taxon>
        <taxon>Vertebrata</taxon>
        <taxon>Euteleostomi</taxon>
        <taxon>Amphibia</taxon>
        <taxon>Batrachia</taxon>
        <taxon>Anura</taxon>
        <taxon>Neobatrachia</taxon>
        <taxon>Hyloidea</taxon>
        <taxon>Dendrobatidae</taxon>
        <taxon>Dendrobatinae</taxon>
        <taxon>Ranitomeya</taxon>
    </lineage>
</organism>
<dbReference type="EMBL" id="CAUEEQ010055243">
    <property type="protein sequence ID" value="CAJ0962544.1"/>
    <property type="molecule type" value="Genomic_DNA"/>
</dbReference>
<comment type="caution">
    <text evidence="3">The sequence shown here is derived from an EMBL/GenBank/DDBJ whole genome shotgun (WGS) entry which is preliminary data.</text>
</comment>
<feature type="transmembrane region" description="Helical" evidence="2">
    <location>
        <begin position="12"/>
        <end position="30"/>
    </location>
</feature>
<evidence type="ECO:0000313" key="3">
    <source>
        <dbReference type="EMBL" id="CAJ0962544.1"/>
    </source>
</evidence>
<protein>
    <submittedName>
        <fullName evidence="3">Uncharacterized protein</fullName>
    </submittedName>
</protein>
<evidence type="ECO:0000313" key="4">
    <source>
        <dbReference type="Proteomes" id="UP001176940"/>
    </source>
</evidence>
<keyword evidence="4" id="KW-1185">Reference proteome</keyword>
<evidence type="ECO:0000256" key="1">
    <source>
        <dbReference type="SAM" id="MobiDB-lite"/>
    </source>
</evidence>
<keyword evidence="2" id="KW-0812">Transmembrane</keyword>
<keyword evidence="2" id="KW-1133">Transmembrane helix</keyword>
<proteinExistence type="predicted"/>
<reference evidence="3" key="1">
    <citation type="submission" date="2023-07" db="EMBL/GenBank/DDBJ databases">
        <authorList>
            <person name="Stuckert A."/>
        </authorList>
    </citation>
    <scope>NUCLEOTIDE SEQUENCE</scope>
</reference>
<keyword evidence="2" id="KW-0472">Membrane</keyword>
<feature type="compositionally biased region" description="Polar residues" evidence="1">
    <location>
        <begin position="45"/>
        <end position="68"/>
    </location>
</feature>
<dbReference type="Proteomes" id="UP001176940">
    <property type="component" value="Unassembled WGS sequence"/>
</dbReference>
<feature type="region of interest" description="Disordered" evidence="1">
    <location>
        <begin position="41"/>
        <end position="133"/>
    </location>
</feature>
<accession>A0ABN9M9I7</accession>